<dbReference type="RefSeq" id="WP_169456076.1">
    <property type="nucleotide sequence ID" value="NZ_CP051774.1"/>
</dbReference>
<dbReference type="EMBL" id="CP051774">
    <property type="protein sequence ID" value="QJE97650.1"/>
    <property type="molecule type" value="Genomic_DNA"/>
</dbReference>
<keyword evidence="2" id="KW-1185">Reference proteome</keyword>
<evidence type="ECO:0000313" key="2">
    <source>
        <dbReference type="Proteomes" id="UP000501812"/>
    </source>
</evidence>
<evidence type="ECO:0000313" key="1">
    <source>
        <dbReference type="EMBL" id="QJE97650.1"/>
    </source>
</evidence>
<reference evidence="1 2" key="1">
    <citation type="submission" date="2020-04" db="EMBL/GenBank/DDBJ databases">
        <title>Luteolibacter sp. G-1-1-1 isolated from soil.</title>
        <authorList>
            <person name="Dahal R.H."/>
        </authorList>
    </citation>
    <scope>NUCLEOTIDE SEQUENCE [LARGE SCALE GENOMIC DNA]</scope>
    <source>
        <strain evidence="1 2">G-1-1-1</strain>
    </source>
</reference>
<dbReference type="AlphaFoldDB" id="A0A858RNB6"/>
<sequence length="133" mass="14631">MAMTMLTVLGLTMLKMSLNITAPRQWTLQQAITDAYLTYEKSLAQRQTFEDITSAESLWPVSPAVSTTTVVFGRLPGGREITGTVSRTRSADTNNANTANNPAGMQVWQLQSVVRYSVGGRTYLKSRTVVRAQ</sequence>
<organism evidence="1 2">
    <name type="scientific">Luteolibacter luteus</name>
    <dbReference type="NCBI Taxonomy" id="2728835"/>
    <lineage>
        <taxon>Bacteria</taxon>
        <taxon>Pseudomonadati</taxon>
        <taxon>Verrucomicrobiota</taxon>
        <taxon>Verrucomicrobiia</taxon>
        <taxon>Verrucomicrobiales</taxon>
        <taxon>Verrucomicrobiaceae</taxon>
        <taxon>Luteolibacter</taxon>
    </lineage>
</organism>
<name>A0A858RNB6_9BACT</name>
<accession>A0A858RNB6</accession>
<gene>
    <name evidence="1" type="ORF">HHL09_18320</name>
</gene>
<evidence type="ECO:0008006" key="3">
    <source>
        <dbReference type="Google" id="ProtNLM"/>
    </source>
</evidence>
<proteinExistence type="predicted"/>
<protein>
    <recommendedName>
        <fullName evidence="3">Type II secretion system protein</fullName>
    </recommendedName>
</protein>
<dbReference type="Proteomes" id="UP000501812">
    <property type="component" value="Chromosome"/>
</dbReference>
<dbReference type="KEGG" id="luo:HHL09_18320"/>